<dbReference type="GO" id="GO:0005886">
    <property type="term" value="C:plasma membrane"/>
    <property type="evidence" value="ECO:0007669"/>
    <property type="project" value="UniProtKB-SubCell"/>
</dbReference>
<feature type="transmembrane region" description="Helical" evidence="9">
    <location>
        <begin position="373"/>
        <end position="395"/>
    </location>
</feature>
<proteinExistence type="inferred from homology"/>
<dbReference type="GO" id="GO:0043952">
    <property type="term" value="P:protein transport by the Sec complex"/>
    <property type="evidence" value="ECO:0007669"/>
    <property type="project" value="UniProtKB-UniRule"/>
</dbReference>
<evidence type="ECO:0000259" key="10">
    <source>
        <dbReference type="Pfam" id="PF02355"/>
    </source>
</evidence>
<dbReference type="Gene3D" id="3.30.1360.200">
    <property type="match status" value="1"/>
</dbReference>
<dbReference type="SUPFAM" id="SSF82866">
    <property type="entry name" value="Multidrug efflux transporter AcrB transmembrane domain"/>
    <property type="match status" value="1"/>
</dbReference>
<feature type="domain" description="Protein export membrane protein SecD/SecF C-terminal" evidence="10">
    <location>
        <begin position="258"/>
        <end position="426"/>
    </location>
</feature>
<evidence type="ECO:0000256" key="8">
    <source>
        <dbReference type="ARBA" id="ARBA00023136"/>
    </source>
</evidence>
<evidence type="ECO:0000256" key="1">
    <source>
        <dbReference type="ARBA" id="ARBA00004651"/>
    </source>
</evidence>
<dbReference type="PANTHER" id="PTHR30081">
    <property type="entry name" value="PROTEIN-EXPORT MEMBRANE PROTEIN SEC"/>
    <property type="match status" value="1"/>
</dbReference>
<feature type="transmembrane region" description="Helical" evidence="9">
    <location>
        <begin position="401"/>
        <end position="420"/>
    </location>
</feature>
<evidence type="ECO:0000256" key="9">
    <source>
        <dbReference type="HAMAP-Rule" id="MF_01463"/>
    </source>
</evidence>
<evidence type="ECO:0000313" key="14">
    <source>
        <dbReference type="Proteomes" id="UP000488506"/>
    </source>
</evidence>
<keyword evidence="7 9" id="KW-0811">Translocation</keyword>
<evidence type="ECO:0000256" key="4">
    <source>
        <dbReference type="ARBA" id="ARBA00022692"/>
    </source>
</evidence>
<evidence type="ECO:0000313" key="13">
    <source>
        <dbReference type="EMBL" id="KAF0133369.1"/>
    </source>
</evidence>
<dbReference type="Pfam" id="PF02355">
    <property type="entry name" value="SecD_SecF_C"/>
    <property type="match status" value="1"/>
</dbReference>
<dbReference type="NCBIfam" id="TIGR01129">
    <property type="entry name" value="secD"/>
    <property type="match status" value="1"/>
</dbReference>
<dbReference type="Pfam" id="PF21760">
    <property type="entry name" value="SecD_1st"/>
    <property type="match status" value="1"/>
</dbReference>
<evidence type="ECO:0000256" key="6">
    <source>
        <dbReference type="ARBA" id="ARBA00022989"/>
    </source>
</evidence>
<feature type="transmembrane region" description="Helical" evidence="9">
    <location>
        <begin position="280"/>
        <end position="297"/>
    </location>
</feature>
<dbReference type="InterPro" id="IPR048631">
    <property type="entry name" value="SecD_1st"/>
</dbReference>
<keyword evidence="4 9" id="KW-0812">Transmembrane</keyword>
<comment type="subcellular location">
    <subcellularLocation>
        <location evidence="1 9">Cell membrane</location>
        <topology evidence="1 9">Multi-pass membrane protein</topology>
    </subcellularLocation>
</comment>
<feature type="transmembrane region" description="Helical" evidence="9">
    <location>
        <begin position="12"/>
        <end position="33"/>
    </location>
</feature>
<dbReference type="InterPro" id="IPR055344">
    <property type="entry name" value="SecD_SecF_C_bact"/>
</dbReference>
<dbReference type="Gene3D" id="3.30.70.3400">
    <property type="match status" value="1"/>
</dbReference>
<dbReference type="FunFam" id="1.20.1640.10:FF:000004">
    <property type="entry name" value="Protein translocase subunit SecD"/>
    <property type="match status" value="1"/>
</dbReference>
<dbReference type="GO" id="GO:0015450">
    <property type="term" value="F:protein-transporting ATPase activity"/>
    <property type="evidence" value="ECO:0007669"/>
    <property type="project" value="InterPro"/>
</dbReference>
<evidence type="ECO:0000256" key="3">
    <source>
        <dbReference type="ARBA" id="ARBA00022475"/>
    </source>
</evidence>
<evidence type="ECO:0000259" key="12">
    <source>
        <dbReference type="Pfam" id="PF22599"/>
    </source>
</evidence>
<keyword evidence="8 9" id="KW-0472">Membrane</keyword>
<dbReference type="InterPro" id="IPR048634">
    <property type="entry name" value="SecD_SecF_C"/>
</dbReference>
<dbReference type="EMBL" id="WPAF01000028">
    <property type="protein sequence ID" value="KAF0133369.1"/>
    <property type="molecule type" value="Genomic_DNA"/>
</dbReference>
<feature type="domain" description="Protein translocase subunit SecDF P1" evidence="11">
    <location>
        <begin position="61"/>
        <end position="114"/>
    </location>
</feature>
<feature type="domain" description="SecDF P1 head subdomain" evidence="12">
    <location>
        <begin position="156"/>
        <end position="256"/>
    </location>
</feature>
<dbReference type="Gene3D" id="1.20.1640.10">
    <property type="entry name" value="Multidrug efflux transporter AcrB transmembrane domain"/>
    <property type="match status" value="1"/>
</dbReference>
<dbReference type="InterPro" id="IPR022813">
    <property type="entry name" value="SecD/SecF_arch_bac"/>
</dbReference>
<gene>
    <name evidence="9" type="primary">secD</name>
    <name evidence="13" type="ORF">FD145_1330</name>
</gene>
<keyword evidence="2 9" id="KW-0813">Transport</keyword>
<evidence type="ECO:0000256" key="7">
    <source>
        <dbReference type="ARBA" id="ARBA00023010"/>
    </source>
</evidence>
<dbReference type="Proteomes" id="UP000488506">
    <property type="component" value="Unassembled WGS sequence"/>
</dbReference>
<dbReference type="PANTHER" id="PTHR30081:SF1">
    <property type="entry name" value="PROTEIN TRANSLOCASE SUBUNIT SECD"/>
    <property type="match status" value="1"/>
</dbReference>
<dbReference type="GO" id="GO:0006605">
    <property type="term" value="P:protein targeting"/>
    <property type="evidence" value="ECO:0007669"/>
    <property type="project" value="UniProtKB-UniRule"/>
</dbReference>
<name>A0A833L033_UNCSA</name>
<dbReference type="GO" id="GO:0065002">
    <property type="term" value="P:intracellular protein transmembrane transport"/>
    <property type="evidence" value="ECO:0007669"/>
    <property type="project" value="UniProtKB-UniRule"/>
</dbReference>
<feature type="transmembrane region" description="Helical" evidence="9">
    <location>
        <begin position="328"/>
        <end position="352"/>
    </location>
</feature>
<feature type="transmembrane region" description="Helical" evidence="9">
    <location>
        <begin position="302"/>
        <end position="322"/>
    </location>
</feature>
<sequence>MKKNINQLRILILLVAFGASIFILFNMPINLGLDLQGGTRLVFEGQDTEKVKVNDDSMAGVTAVIRGRIDALGVSEPIIQRKGKSQVIVELPGIKDSDRAIKLIGDTALLEFVEAEWSPAAESALTPEKLKEFYGADAYLGKVPEIRDGVVVSERLIILKKAIMTGADLKIAYPQVDEYGNPSVSFELNDNGAKIFADVTTRHIEKPIAILLDKKIISAPNVKTPITEGKGIITGNFTPEEVKDLVIKLKAGALPVPIKVVETRIVGPTLGKDSIDKSKIAGILGFAFIIAFMILYYRLPGFLSIIALTLYVFMTLAVLGLIRATLTLPGIVGFLLSVGMAVDANVIIFERLKEELRLGKTIKVCIEAAFDRAFTAILDSNVTTVIAAATLFFVGTGTIKGFAITLSIGILVSMFTAITITRMLMDMMVDGKVLTSTETKLLYK</sequence>
<keyword evidence="5 9" id="KW-0653">Protein transport</keyword>
<comment type="similarity">
    <text evidence="9">Belongs to the SecD/SecF family. SecD subfamily.</text>
</comment>
<accession>A0A833L033</accession>
<evidence type="ECO:0000259" key="11">
    <source>
        <dbReference type="Pfam" id="PF21760"/>
    </source>
</evidence>
<dbReference type="InterPro" id="IPR005791">
    <property type="entry name" value="SecD"/>
</dbReference>
<organism evidence="13 14">
    <name type="scientific">Candidatus Saganbacteria bacterium</name>
    <dbReference type="NCBI Taxonomy" id="2575572"/>
    <lineage>
        <taxon>Bacteria</taxon>
        <taxon>Bacillati</taxon>
        <taxon>Saganbacteria</taxon>
    </lineage>
</organism>
<protein>
    <recommendedName>
        <fullName evidence="9">Protein translocase subunit SecD</fullName>
    </recommendedName>
</protein>
<dbReference type="InterPro" id="IPR022646">
    <property type="entry name" value="SecD/SecF_CS"/>
</dbReference>
<keyword evidence="6 9" id="KW-1133">Transmembrane helix</keyword>
<comment type="function">
    <text evidence="9">Part of the Sec protein translocase complex. Interacts with the SecYEG preprotein conducting channel. SecDF uses the proton motive force (PMF) to complete protein translocation after the ATP-dependent function of SecA.</text>
</comment>
<dbReference type="InterPro" id="IPR054384">
    <property type="entry name" value="SecDF_P1_head"/>
</dbReference>
<comment type="subunit">
    <text evidence="9">Forms a complex with SecF. Part of the essential Sec protein translocation apparatus which comprises SecA, SecYEG and auxiliary proteins SecDF. Other proteins may also be involved.</text>
</comment>
<keyword evidence="3 9" id="KW-1003">Cell membrane</keyword>
<evidence type="ECO:0000256" key="2">
    <source>
        <dbReference type="ARBA" id="ARBA00022448"/>
    </source>
</evidence>
<dbReference type="AlphaFoldDB" id="A0A833L033"/>
<evidence type="ECO:0000256" key="5">
    <source>
        <dbReference type="ARBA" id="ARBA00022927"/>
    </source>
</evidence>
<comment type="caution">
    <text evidence="13">The sequence shown here is derived from an EMBL/GenBank/DDBJ whole genome shotgun (WGS) entry which is preliminary data.</text>
</comment>
<dbReference type="NCBIfam" id="TIGR00916">
    <property type="entry name" value="2A0604s01"/>
    <property type="match status" value="1"/>
</dbReference>
<dbReference type="Pfam" id="PF22599">
    <property type="entry name" value="SecDF_P1_head"/>
    <property type="match status" value="1"/>
</dbReference>
<reference evidence="13 14" key="1">
    <citation type="submission" date="2019-12" db="EMBL/GenBank/DDBJ databases">
        <authorList>
            <person name="Wolfe R."/>
            <person name="Danczak R."/>
            <person name="Wilkins M."/>
        </authorList>
    </citation>
    <scope>NUCLEOTIDE SEQUENCE [LARGE SCALE GENOMIC DNA]</scope>
    <source>
        <strain evidence="13">X2_MaxBin.013</strain>
    </source>
</reference>
<dbReference type="HAMAP" id="MF_01463_B">
    <property type="entry name" value="SecD_B"/>
    <property type="match status" value="1"/>
</dbReference>
<dbReference type="Pfam" id="PF07549">
    <property type="entry name" value="Sec_GG"/>
    <property type="match status" value="1"/>
</dbReference>